<comment type="similarity">
    <text evidence="3">Belongs to the iron-sulfur dependent L-serine dehydratase family.</text>
</comment>
<protein>
    <recommendedName>
        <fullName evidence="4">L-serine ammonia-lyase</fullName>
        <ecNumber evidence="4">4.3.1.17</ecNumber>
    </recommendedName>
    <alternativeName>
        <fullName evidence="11">L-serine deaminase</fullName>
    </alternativeName>
</protein>
<dbReference type="EC" id="4.3.1.17" evidence="4"/>
<dbReference type="GO" id="GO:0046872">
    <property type="term" value="F:metal ion binding"/>
    <property type="evidence" value="ECO:0007669"/>
    <property type="project" value="UniProtKB-KW"/>
</dbReference>
<sequence>MGAAMCAYFWGLETSQIEYAAEIGIEHHLGLTCDPVGGYVMIPCIERNAVGVLRALDAALLAKHISDVREHRVTFDMVVNTMNYTGKKIPLELRETSLGGLARVVPLKR</sequence>
<evidence type="ECO:0000256" key="5">
    <source>
        <dbReference type="ARBA" id="ARBA00022432"/>
    </source>
</evidence>
<keyword evidence="7" id="KW-0479">Metal-binding</keyword>
<evidence type="ECO:0000313" key="15">
    <source>
        <dbReference type="Proteomes" id="UP000018093"/>
    </source>
</evidence>
<dbReference type="PANTHER" id="PTHR30182">
    <property type="entry name" value="L-SERINE DEHYDRATASE"/>
    <property type="match status" value="1"/>
</dbReference>
<dbReference type="PANTHER" id="PTHR30182:SF1">
    <property type="entry name" value="L-SERINE DEHYDRATASE 1"/>
    <property type="match status" value="1"/>
</dbReference>
<gene>
    <name evidence="14" type="ORF">BN631_00611</name>
</gene>
<evidence type="ECO:0000256" key="12">
    <source>
        <dbReference type="ARBA" id="ARBA00049406"/>
    </source>
</evidence>
<dbReference type="InterPro" id="IPR005130">
    <property type="entry name" value="Ser_deHydtase-like_asu"/>
</dbReference>
<evidence type="ECO:0000256" key="8">
    <source>
        <dbReference type="ARBA" id="ARBA00023004"/>
    </source>
</evidence>
<evidence type="ECO:0000259" key="13">
    <source>
        <dbReference type="Pfam" id="PF03313"/>
    </source>
</evidence>
<keyword evidence="10 14" id="KW-0456">Lyase</keyword>
<evidence type="ECO:0000256" key="9">
    <source>
        <dbReference type="ARBA" id="ARBA00023014"/>
    </source>
</evidence>
<feature type="domain" description="Serine dehydratase-like alpha subunit" evidence="13">
    <location>
        <begin position="1"/>
        <end position="102"/>
    </location>
</feature>
<proteinExistence type="inferred from homology"/>
<reference evidence="14" key="1">
    <citation type="submission" date="2012-11" db="EMBL/GenBank/DDBJ databases">
        <title>Dependencies among metagenomic species, viruses, plasmids and units of genetic variation.</title>
        <authorList>
            <person name="Nielsen H.B."/>
            <person name="Almeida M."/>
            <person name="Juncker A.S."/>
            <person name="Rasmussen S."/>
            <person name="Li J."/>
            <person name="Sunagawa S."/>
            <person name="Plichta D."/>
            <person name="Gautier L."/>
            <person name="Le Chatelier E."/>
            <person name="Peletier E."/>
            <person name="Bonde I."/>
            <person name="Nielsen T."/>
            <person name="Manichanh C."/>
            <person name="Arumugam M."/>
            <person name="Batto J."/>
            <person name="Santos M.B.Q.D."/>
            <person name="Blom N."/>
            <person name="Borruel N."/>
            <person name="Burgdorf K.S."/>
            <person name="Boumezbeur F."/>
            <person name="Casellas F."/>
            <person name="Dore J."/>
            <person name="Guarner F."/>
            <person name="Hansen T."/>
            <person name="Hildebrand F."/>
            <person name="Kaas R.S."/>
            <person name="Kennedy S."/>
            <person name="Kristiansen K."/>
            <person name="Kultima J.R."/>
            <person name="Leonard P."/>
            <person name="Levenez F."/>
            <person name="Lund O."/>
            <person name="Moumen B."/>
            <person name="Le Paslier D."/>
            <person name="Pons N."/>
            <person name="Pedersen O."/>
            <person name="Prifti E."/>
            <person name="Qin J."/>
            <person name="Raes J."/>
            <person name="Tap J."/>
            <person name="Tims S."/>
            <person name="Ussery D.W."/>
            <person name="Yamada T."/>
            <person name="MetaHit consortium"/>
            <person name="Renault P."/>
            <person name="Sicheritz-Ponten T."/>
            <person name="Bork P."/>
            <person name="Wang J."/>
            <person name="Brunak S."/>
            <person name="Ehrlich S.D."/>
        </authorList>
    </citation>
    <scope>NUCLEOTIDE SEQUENCE [LARGE SCALE GENOMIC DNA]</scope>
</reference>
<dbReference type="EMBL" id="CBIN010000328">
    <property type="protein sequence ID" value="CDE23986.1"/>
    <property type="molecule type" value="Genomic_DNA"/>
</dbReference>
<comment type="cofactor">
    <cofactor evidence="1">
        <name>[4Fe-4S] cluster</name>
        <dbReference type="ChEBI" id="CHEBI:49883"/>
    </cofactor>
</comment>
<dbReference type="Pfam" id="PF03313">
    <property type="entry name" value="SDH_alpha"/>
    <property type="match status" value="1"/>
</dbReference>
<keyword evidence="8" id="KW-0408">Iron</keyword>
<accession>R7GAF2</accession>
<organism evidence="14 15">
    <name type="scientific">Amedibacillus dolichus CAG:375</name>
    <dbReference type="NCBI Taxonomy" id="1263076"/>
    <lineage>
        <taxon>Bacteria</taxon>
        <taxon>Bacillati</taxon>
        <taxon>Bacillota</taxon>
        <taxon>Erysipelotrichia</taxon>
        <taxon>Erysipelotrichales</taxon>
        <taxon>Erysipelotrichaceae</taxon>
        <taxon>Amedibacillus</taxon>
    </lineage>
</organism>
<comment type="caution">
    <text evidence="14">The sequence shown here is derived from an EMBL/GenBank/DDBJ whole genome shotgun (WGS) entry which is preliminary data.</text>
</comment>
<keyword evidence="9" id="KW-0411">Iron-sulfur</keyword>
<comment type="pathway">
    <text evidence="2">Carbohydrate biosynthesis; gluconeogenesis.</text>
</comment>
<dbReference type="InterPro" id="IPR051318">
    <property type="entry name" value="Fe-S_L-Ser"/>
</dbReference>
<dbReference type="GO" id="GO:0006094">
    <property type="term" value="P:gluconeogenesis"/>
    <property type="evidence" value="ECO:0007669"/>
    <property type="project" value="UniProtKB-KW"/>
</dbReference>
<dbReference type="GO" id="GO:0051539">
    <property type="term" value="F:4 iron, 4 sulfur cluster binding"/>
    <property type="evidence" value="ECO:0007669"/>
    <property type="project" value="UniProtKB-KW"/>
</dbReference>
<evidence type="ECO:0000256" key="2">
    <source>
        <dbReference type="ARBA" id="ARBA00004742"/>
    </source>
</evidence>
<dbReference type="Proteomes" id="UP000018093">
    <property type="component" value="Unassembled WGS sequence"/>
</dbReference>
<evidence type="ECO:0000256" key="6">
    <source>
        <dbReference type="ARBA" id="ARBA00022485"/>
    </source>
</evidence>
<comment type="catalytic activity">
    <reaction evidence="12">
        <text>L-serine = pyruvate + NH4(+)</text>
        <dbReference type="Rhea" id="RHEA:19169"/>
        <dbReference type="ChEBI" id="CHEBI:15361"/>
        <dbReference type="ChEBI" id="CHEBI:28938"/>
        <dbReference type="ChEBI" id="CHEBI:33384"/>
        <dbReference type="EC" id="4.3.1.17"/>
    </reaction>
</comment>
<evidence type="ECO:0000256" key="7">
    <source>
        <dbReference type="ARBA" id="ARBA00022723"/>
    </source>
</evidence>
<evidence type="ECO:0000256" key="4">
    <source>
        <dbReference type="ARBA" id="ARBA00012093"/>
    </source>
</evidence>
<name>R7GAF2_9FIRM</name>
<dbReference type="GO" id="GO:0003941">
    <property type="term" value="F:L-serine ammonia-lyase activity"/>
    <property type="evidence" value="ECO:0007669"/>
    <property type="project" value="UniProtKB-EC"/>
</dbReference>
<evidence type="ECO:0000313" key="14">
    <source>
        <dbReference type="EMBL" id="CDE23986.1"/>
    </source>
</evidence>
<evidence type="ECO:0000256" key="1">
    <source>
        <dbReference type="ARBA" id="ARBA00001966"/>
    </source>
</evidence>
<dbReference type="AlphaFoldDB" id="R7GAF2"/>
<evidence type="ECO:0000256" key="3">
    <source>
        <dbReference type="ARBA" id="ARBA00008636"/>
    </source>
</evidence>
<keyword evidence="6" id="KW-0004">4Fe-4S</keyword>
<keyword evidence="5" id="KW-0312">Gluconeogenesis</keyword>
<evidence type="ECO:0000256" key="10">
    <source>
        <dbReference type="ARBA" id="ARBA00023239"/>
    </source>
</evidence>
<evidence type="ECO:0000256" key="11">
    <source>
        <dbReference type="ARBA" id="ARBA00041766"/>
    </source>
</evidence>